<gene>
    <name evidence="2" type="ORF">PAGU1579_09970</name>
</gene>
<evidence type="ECO:0000259" key="1">
    <source>
        <dbReference type="Pfam" id="PF10114"/>
    </source>
</evidence>
<sequence length="433" mass="49061">MPRDQFEERQHEKTRLDIMTAIGHDLLEEIQQAVANVTGIAFVTVDYKGDVLTETTHFCNYCKAVRDNPTSLLLCKLSDASGAIIAATNKEVSIYICPCGLLEIAIPIIVDGHYLGGFIGGQILCDDVPDTIVRLSKNMIPGGQNLIEHDVSTSKPEDLADIKRYSYSEVLSIAKLVEFIINQLTNHEIVSNRNKQKNLKRIGTLELKLRDIESKLYSLQTELVRYKRYVDIVRNCKLLDVIDSLSILENAPTTEAAILEYTHTLALQHDSWIEATIKEECSRIGTMVNLLNYREDCHTTWNANVDEALWHCMVPAYGIWQYVQQIIENAHQDGHNEISIMLHTEIQGNQVSIFLENDRIALDSDELKLLQDVLQKNTPVIHEDISEQGLSLLSKSILELQQMFVTQYSVSIHVECHHKSYGGMQVKLSYPLE</sequence>
<keyword evidence="3" id="KW-1185">Reference proteome</keyword>
<dbReference type="SUPFAM" id="SSF55874">
    <property type="entry name" value="ATPase domain of HSP90 chaperone/DNA topoisomerase II/histidine kinase"/>
    <property type="match status" value="1"/>
</dbReference>
<organism evidence="2 3">
    <name type="scientific">Veillonella tobetsuensis</name>
    <dbReference type="NCBI Taxonomy" id="1110546"/>
    <lineage>
        <taxon>Bacteria</taxon>
        <taxon>Bacillati</taxon>
        <taxon>Bacillota</taxon>
        <taxon>Negativicutes</taxon>
        <taxon>Veillonellales</taxon>
        <taxon>Veillonellaceae</taxon>
        <taxon>Veillonella</taxon>
    </lineage>
</organism>
<evidence type="ECO:0000313" key="3">
    <source>
        <dbReference type="Proteomes" id="UP000303581"/>
    </source>
</evidence>
<dbReference type="InterPro" id="IPR036890">
    <property type="entry name" value="HATPase_C_sf"/>
</dbReference>
<name>A0A480BDC4_9FIRM</name>
<reference evidence="2 3" key="1">
    <citation type="submission" date="2019-03" db="EMBL/GenBank/DDBJ databases">
        <title>Draft genome sequences of two Veillonella tobetsuensis clinical isolates from intraoperative bronchial fluids of elderly patients with pulmonary carcinoma.</title>
        <authorList>
            <person name="Akiyama T."/>
        </authorList>
    </citation>
    <scope>NUCLEOTIDE SEQUENCE [LARGE SCALE GENOMIC DNA]</scope>
    <source>
        <strain evidence="2 3">PAGU 1579</strain>
    </source>
</reference>
<dbReference type="EMBL" id="BJCR01000028">
    <property type="protein sequence ID" value="GCL69228.1"/>
    <property type="molecule type" value="Genomic_DNA"/>
</dbReference>
<dbReference type="RefSeq" id="WP_137661956.1">
    <property type="nucleotide sequence ID" value="NZ_BJCR01000028.1"/>
</dbReference>
<comment type="caution">
    <text evidence="2">The sequence shown here is derived from an EMBL/GenBank/DDBJ whole genome shotgun (WGS) entry which is preliminary data.</text>
</comment>
<dbReference type="InterPro" id="IPR018771">
    <property type="entry name" value="PocR_dom"/>
</dbReference>
<dbReference type="AlphaFoldDB" id="A0A480BDC4"/>
<protein>
    <recommendedName>
        <fullName evidence="1">PocR domain-containing protein</fullName>
    </recommendedName>
</protein>
<proteinExistence type="predicted"/>
<accession>A0A480BDC4</accession>
<dbReference type="Proteomes" id="UP000303581">
    <property type="component" value="Unassembled WGS sequence"/>
</dbReference>
<feature type="domain" description="PocR" evidence="1">
    <location>
        <begin position="25"/>
        <end position="186"/>
    </location>
</feature>
<evidence type="ECO:0000313" key="2">
    <source>
        <dbReference type="EMBL" id="GCL69228.1"/>
    </source>
</evidence>
<dbReference type="Pfam" id="PF10114">
    <property type="entry name" value="PocR"/>
    <property type="match status" value="1"/>
</dbReference>